<feature type="domain" description="Protein kinase" evidence="1">
    <location>
        <begin position="1"/>
        <end position="54"/>
    </location>
</feature>
<sequence>MVHRALGPRNILMDQKGHIRLAKFGLYHMTDHGADVDFPIGYEQTASAVFKQIV</sequence>
<proteinExistence type="predicted"/>
<dbReference type="EMBL" id="SCEB01214807">
    <property type="protein sequence ID" value="RXM33081.1"/>
    <property type="molecule type" value="Genomic_DNA"/>
</dbReference>
<dbReference type="InterPro" id="IPR011009">
    <property type="entry name" value="Kinase-like_dom_sf"/>
</dbReference>
<keyword evidence="3" id="KW-1185">Reference proteome</keyword>
<dbReference type="Gene3D" id="1.10.510.10">
    <property type="entry name" value="Transferase(Phosphotransferase) domain 1"/>
    <property type="match status" value="1"/>
</dbReference>
<reference evidence="2 3" key="1">
    <citation type="submission" date="2019-01" db="EMBL/GenBank/DDBJ databases">
        <title>Draft Genome and Complete Hox-Cluster Characterization of the Sterlet Sturgeon (Acipenser ruthenus).</title>
        <authorList>
            <person name="Wei Q."/>
        </authorList>
    </citation>
    <scope>NUCLEOTIDE SEQUENCE [LARGE SCALE GENOMIC DNA]</scope>
    <source>
        <strain evidence="2">WHYD16114868_AA</strain>
        <tissue evidence="2">Blood</tissue>
    </source>
</reference>
<dbReference type="PROSITE" id="PS50011">
    <property type="entry name" value="PROTEIN_KINASE_DOM"/>
    <property type="match status" value="1"/>
</dbReference>
<dbReference type="GO" id="GO:0005524">
    <property type="term" value="F:ATP binding"/>
    <property type="evidence" value="ECO:0007669"/>
    <property type="project" value="InterPro"/>
</dbReference>
<comment type="caution">
    <text evidence="2">The sequence shown here is derived from an EMBL/GenBank/DDBJ whole genome shotgun (WGS) entry which is preliminary data.</text>
</comment>
<evidence type="ECO:0000259" key="1">
    <source>
        <dbReference type="PROSITE" id="PS50011"/>
    </source>
</evidence>
<keyword evidence="2" id="KW-0418">Kinase</keyword>
<organism evidence="2 3">
    <name type="scientific">Acipenser ruthenus</name>
    <name type="common">Sterlet sturgeon</name>
    <dbReference type="NCBI Taxonomy" id="7906"/>
    <lineage>
        <taxon>Eukaryota</taxon>
        <taxon>Metazoa</taxon>
        <taxon>Chordata</taxon>
        <taxon>Craniata</taxon>
        <taxon>Vertebrata</taxon>
        <taxon>Euteleostomi</taxon>
        <taxon>Actinopterygii</taxon>
        <taxon>Chondrostei</taxon>
        <taxon>Acipenseriformes</taxon>
        <taxon>Acipenseridae</taxon>
        <taxon>Acipenser</taxon>
    </lineage>
</organism>
<dbReference type="Proteomes" id="UP000289886">
    <property type="component" value="Unassembled WGS sequence"/>
</dbReference>
<gene>
    <name evidence="2" type="ORF">EOD39_15422</name>
</gene>
<evidence type="ECO:0000313" key="2">
    <source>
        <dbReference type="EMBL" id="RXM33081.1"/>
    </source>
</evidence>
<name>A0A444UD46_ACIRT</name>
<keyword evidence="2" id="KW-0808">Transferase</keyword>
<dbReference type="SUPFAM" id="SSF56112">
    <property type="entry name" value="Protein kinase-like (PK-like)"/>
    <property type="match status" value="1"/>
</dbReference>
<accession>A0A444UD46</accession>
<dbReference type="GO" id="GO:0004672">
    <property type="term" value="F:protein kinase activity"/>
    <property type="evidence" value="ECO:0007669"/>
    <property type="project" value="InterPro"/>
</dbReference>
<evidence type="ECO:0000313" key="3">
    <source>
        <dbReference type="Proteomes" id="UP000289886"/>
    </source>
</evidence>
<dbReference type="AlphaFoldDB" id="A0A444UD46"/>
<protein>
    <submittedName>
        <fullName evidence="2">TBC domain-containing protein kinase-like protein</fullName>
    </submittedName>
</protein>
<dbReference type="InterPro" id="IPR000719">
    <property type="entry name" value="Prot_kinase_dom"/>
</dbReference>